<organism evidence="2 3">
    <name type="scientific">Bradyrhizobium japonicum</name>
    <dbReference type="NCBI Taxonomy" id="375"/>
    <lineage>
        <taxon>Bacteria</taxon>
        <taxon>Pseudomonadati</taxon>
        <taxon>Pseudomonadota</taxon>
        <taxon>Alphaproteobacteria</taxon>
        <taxon>Hyphomicrobiales</taxon>
        <taxon>Nitrobacteraceae</taxon>
        <taxon>Bradyrhizobium</taxon>
    </lineage>
</organism>
<gene>
    <name evidence="2" type="ORF">BSZ19_04655</name>
</gene>
<reference evidence="2 3" key="1">
    <citation type="submission" date="2017-03" db="EMBL/GenBank/DDBJ databases">
        <title>Whole genome sequences of fourteen strains of Bradyrhizobium canariense and one strain of Bradyrhizobium japonicum isolated from Lupinus (Papilionoideae: Genisteae) species in Algeria.</title>
        <authorList>
            <person name="Crovadore J."/>
            <person name="Chekireb D."/>
            <person name="Brachmann A."/>
            <person name="Chablais R."/>
            <person name="Cochard B."/>
            <person name="Lefort F."/>
        </authorList>
    </citation>
    <scope>NUCLEOTIDE SEQUENCE [LARGE SCALE GENOMIC DNA]</scope>
    <source>
        <strain evidence="2 3">UBMA197</strain>
    </source>
</reference>
<keyword evidence="1" id="KW-0472">Membrane</keyword>
<evidence type="ECO:0000313" key="3">
    <source>
        <dbReference type="Proteomes" id="UP000193335"/>
    </source>
</evidence>
<name>A0A1Y2JW36_BRAJP</name>
<sequence length="59" mass="6822">MILWNIDMTADDPTLQMILIMSGIRTALIGIIVIVFEWRALVGHWRLKRPARKSTMDVN</sequence>
<evidence type="ECO:0000313" key="2">
    <source>
        <dbReference type="EMBL" id="OSJ36334.1"/>
    </source>
</evidence>
<proteinExistence type="predicted"/>
<accession>A0A1Y2JW36</accession>
<dbReference type="Proteomes" id="UP000193335">
    <property type="component" value="Unassembled WGS sequence"/>
</dbReference>
<dbReference type="EMBL" id="NAFL01000197">
    <property type="protein sequence ID" value="OSJ36334.1"/>
    <property type="molecule type" value="Genomic_DNA"/>
</dbReference>
<dbReference type="AlphaFoldDB" id="A0A1Y2JW36"/>
<keyword evidence="1" id="KW-0812">Transmembrane</keyword>
<feature type="transmembrane region" description="Helical" evidence="1">
    <location>
        <begin position="15"/>
        <end position="38"/>
    </location>
</feature>
<keyword evidence="1" id="KW-1133">Transmembrane helix</keyword>
<protein>
    <submittedName>
        <fullName evidence="2">Uncharacterized protein</fullName>
    </submittedName>
</protein>
<comment type="caution">
    <text evidence="2">The sequence shown here is derived from an EMBL/GenBank/DDBJ whole genome shotgun (WGS) entry which is preliminary data.</text>
</comment>
<evidence type="ECO:0000256" key="1">
    <source>
        <dbReference type="SAM" id="Phobius"/>
    </source>
</evidence>